<keyword evidence="2" id="KW-1185">Reference proteome</keyword>
<feature type="non-terminal residue" evidence="1">
    <location>
        <position position="1"/>
    </location>
</feature>
<sequence>QFATSSTLTFDRAPTSDTASAAIISDETAQSDVFAGTTVLTALPALAVAPQSIQAKVAVASAASSPSATLVAGLEVAPVGGGCSAVNEGEKNTWVYLEELANTLMNNVQQLKALIEQAKNSAGETGGVKDQGSRKEEMCVNCGRMAMSECTGCRKVNYCSTFCQRKVGLT</sequence>
<gene>
    <name evidence="1" type="ORF">XENOCAPTIV_020151</name>
</gene>
<protein>
    <recommendedName>
        <fullName evidence="3">MYND-type domain-containing protein</fullName>
    </recommendedName>
</protein>
<dbReference type="EMBL" id="JAHRIN010050845">
    <property type="protein sequence ID" value="MEQ2208944.1"/>
    <property type="molecule type" value="Genomic_DNA"/>
</dbReference>
<reference evidence="1 2" key="1">
    <citation type="submission" date="2021-06" db="EMBL/GenBank/DDBJ databases">
        <authorList>
            <person name="Palmer J.M."/>
        </authorList>
    </citation>
    <scope>NUCLEOTIDE SEQUENCE [LARGE SCALE GENOMIC DNA]</scope>
    <source>
        <strain evidence="1 2">XC_2019</strain>
        <tissue evidence="1">Muscle</tissue>
    </source>
</reference>
<evidence type="ECO:0000313" key="2">
    <source>
        <dbReference type="Proteomes" id="UP001434883"/>
    </source>
</evidence>
<organism evidence="1 2">
    <name type="scientific">Xenoophorus captivus</name>
    <dbReference type="NCBI Taxonomy" id="1517983"/>
    <lineage>
        <taxon>Eukaryota</taxon>
        <taxon>Metazoa</taxon>
        <taxon>Chordata</taxon>
        <taxon>Craniata</taxon>
        <taxon>Vertebrata</taxon>
        <taxon>Euteleostomi</taxon>
        <taxon>Actinopterygii</taxon>
        <taxon>Neopterygii</taxon>
        <taxon>Teleostei</taxon>
        <taxon>Neoteleostei</taxon>
        <taxon>Acanthomorphata</taxon>
        <taxon>Ovalentaria</taxon>
        <taxon>Atherinomorphae</taxon>
        <taxon>Cyprinodontiformes</taxon>
        <taxon>Goodeidae</taxon>
        <taxon>Xenoophorus</taxon>
    </lineage>
</organism>
<accession>A0ABV0RL81</accession>
<evidence type="ECO:0008006" key="3">
    <source>
        <dbReference type="Google" id="ProtNLM"/>
    </source>
</evidence>
<proteinExistence type="predicted"/>
<dbReference type="SUPFAM" id="SSF144232">
    <property type="entry name" value="HIT/MYND zinc finger-like"/>
    <property type="match status" value="1"/>
</dbReference>
<name>A0ABV0RL81_9TELE</name>
<evidence type="ECO:0000313" key="1">
    <source>
        <dbReference type="EMBL" id="MEQ2208944.1"/>
    </source>
</evidence>
<dbReference type="Gene3D" id="6.10.140.2220">
    <property type="match status" value="1"/>
</dbReference>
<dbReference type="Proteomes" id="UP001434883">
    <property type="component" value="Unassembled WGS sequence"/>
</dbReference>
<comment type="caution">
    <text evidence="1">The sequence shown here is derived from an EMBL/GenBank/DDBJ whole genome shotgun (WGS) entry which is preliminary data.</text>
</comment>